<name>A0ABN3GLE5_9PSEU</name>
<reference evidence="2 3" key="1">
    <citation type="journal article" date="2019" name="Int. J. Syst. Evol. Microbiol.">
        <title>The Global Catalogue of Microorganisms (GCM) 10K type strain sequencing project: providing services to taxonomists for standard genome sequencing and annotation.</title>
        <authorList>
            <consortium name="The Broad Institute Genomics Platform"/>
            <consortium name="The Broad Institute Genome Sequencing Center for Infectious Disease"/>
            <person name="Wu L."/>
            <person name="Ma J."/>
        </authorList>
    </citation>
    <scope>NUCLEOTIDE SEQUENCE [LARGE SCALE GENOMIC DNA]</scope>
    <source>
        <strain evidence="2 3">JCM 16221</strain>
    </source>
</reference>
<dbReference type="SUPFAM" id="SSF48452">
    <property type="entry name" value="TPR-like"/>
    <property type="match status" value="1"/>
</dbReference>
<feature type="compositionally biased region" description="Low complexity" evidence="1">
    <location>
        <begin position="888"/>
        <end position="902"/>
    </location>
</feature>
<feature type="compositionally biased region" description="Basic and acidic residues" evidence="1">
    <location>
        <begin position="473"/>
        <end position="482"/>
    </location>
</feature>
<evidence type="ECO:0008006" key="4">
    <source>
        <dbReference type="Google" id="ProtNLM"/>
    </source>
</evidence>
<sequence length="934" mass="97963">MASVSASPQPDSASGILDPAWHMRWRVPEVALVLGDRAVALARRTGDQTSRLSAETLAIFASNRLGHGVAVTGRALAAVREAESAGDAEILTRLRIELAWCAASAGSYEVALRVLRGELERNHDEPALRAHALLAMAAALPGRQDVDERARVLDEAERLYSGSSSNRDVTGLLTARVRAARAGHLRRRSEFGGAVEAADSGLELLDGLTDPDADGGGVRARLELDRVQALLDLGRRPEGLESARSALGRPVRAAEAGPIGWLGLAVATRVHLPAGDTASAMRVLTDTAAIAQRHDLDCLLAETLNVLSHAHEGMAEVEAALRTLRESHTADRRWRSSLHDARMSLLAEFPPEHGKPAAAGPVLAAVAPEQRSTERPAEHRAAGQPRRRRRAAPEAPAAAEQHARSESVAPEPEPEAPVPAAGEQQPEPAPSPEHRQPARSGPRRRRDESIEPDWANFLGLAVDNETSGTAPAESRHETKIDPEPEIAAEPEPAVAPGPEPEAAAAPQVAPEVGAGAEPETTSVEQQIAEHIGAEGEASSISGYAATQDAARKLLETLTSRAEEAEGPADQERPAGNAEPSEPAEPTRHAEPEGPMPEPRVEFAGLGDEPPWLAERSSNHAEPGADETTGGRHDGGEWGYADPLAAASASLRWITAEAEGHAPAAHEPDEEDAELPGLVDDDRSPEAGQPRATATSLLEQLGIDLGAYGAGSSPSQPETQQPDDPQPDDPQPAGAQPEAPQSWANEHQLAGHQATEADVAESPVTADREVGQPEVDEGVGASSPDSDGDETGGRRSRGKTLAEIRAGLELPAEHRPSRRRRYSADDETAAESPAAPERTTPPEPAPEPEPEPEPSSDAGLADLLAEAMKAYEVGNRDDTAGASGGSRSGGTHRSAGAAEESAAQPARSTSDDSRDGPGARHRRPGFDAAAADPLL</sequence>
<evidence type="ECO:0000256" key="1">
    <source>
        <dbReference type="SAM" id="MobiDB-lite"/>
    </source>
</evidence>
<dbReference type="EMBL" id="BAAARA010000013">
    <property type="protein sequence ID" value="GAA2354977.1"/>
    <property type="molecule type" value="Genomic_DNA"/>
</dbReference>
<evidence type="ECO:0000313" key="3">
    <source>
        <dbReference type="Proteomes" id="UP001501218"/>
    </source>
</evidence>
<protein>
    <recommendedName>
        <fullName evidence="4">Tetratricopeptide repeat protein</fullName>
    </recommendedName>
</protein>
<feature type="compositionally biased region" description="Low complexity" evidence="1">
    <location>
        <begin position="500"/>
        <end position="516"/>
    </location>
</feature>
<accession>A0ABN3GLE5</accession>
<feature type="compositionally biased region" description="Basic and acidic residues" evidence="1">
    <location>
        <begin position="908"/>
        <end position="917"/>
    </location>
</feature>
<feature type="compositionally biased region" description="Low complexity" evidence="1">
    <location>
        <begin position="730"/>
        <end position="741"/>
    </location>
</feature>
<dbReference type="Proteomes" id="UP001501218">
    <property type="component" value="Unassembled WGS sequence"/>
</dbReference>
<dbReference type="InterPro" id="IPR011990">
    <property type="entry name" value="TPR-like_helical_dom_sf"/>
</dbReference>
<proteinExistence type="predicted"/>
<feature type="compositionally biased region" description="Basic and acidic residues" evidence="1">
    <location>
        <begin position="371"/>
        <end position="381"/>
    </location>
</feature>
<organism evidence="2 3">
    <name type="scientific">Saccharopolyspora halophila</name>
    <dbReference type="NCBI Taxonomy" id="405551"/>
    <lineage>
        <taxon>Bacteria</taxon>
        <taxon>Bacillati</taxon>
        <taxon>Actinomycetota</taxon>
        <taxon>Actinomycetes</taxon>
        <taxon>Pseudonocardiales</taxon>
        <taxon>Pseudonocardiaceae</taxon>
        <taxon>Saccharopolyspora</taxon>
    </lineage>
</organism>
<feature type="compositionally biased region" description="Low complexity" evidence="1">
    <location>
        <begin position="393"/>
        <end position="410"/>
    </location>
</feature>
<feature type="compositionally biased region" description="Low complexity" evidence="1">
    <location>
        <begin position="710"/>
        <end position="722"/>
    </location>
</feature>
<gene>
    <name evidence="2" type="ORF">GCM10009854_36320</name>
</gene>
<feature type="compositionally biased region" description="Basic and acidic residues" evidence="1">
    <location>
        <begin position="657"/>
        <end position="666"/>
    </location>
</feature>
<feature type="region of interest" description="Disordered" evidence="1">
    <location>
        <begin position="654"/>
        <end position="934"/>
    </location>
</feature>
<feature type="region of interest" description="Disordered" evidence="1">
    <location>
        <begin position="366"/>
        <end position="640"/>
    </location>
</feature>
<comment type="caution">
    <text evidence="2">The sequence shown here is derived from an EMBL/GenBank/DDBJ whole genome shotgun (WGS) entry which is preliminary data.</text>
</comment>
<evidence type="ECO:0000313" key="2">
    <source>
        <dbReference type="EMBL" id="GAA2354977.1"/>
    </source>
</evidence>
<keyword evidence="3" id="KW-1185">Reference proteome</keyword>